<dbReference type="eggNOG" id="ENOG5032UCS">
    <property type="taxonomic scope" value="Bacteria"/>
</dbReference>
<name>L8JSA0_9BACT</name>
<evidence type="ECO:0008006" key="3">
    <source>
        <dbReference type="Google" id="ProtNLM"/>
    </source>
</evidence>
<sequence length="263" mass="31049">MGKLNLNFSHSFNGKVWNIISHPDRELLLIEVRNKEAMEVYYSLLNVSTREFLLEGLQFDEHWWIGVSWFIDDVIVFHTWPEEDNPDFRYYFGFDISGRQILWKMADKNILDIKGYSMEVITKGEQEIEFYNVLSGSKISPADAMNDFGKKQNKSVEKPFHYREGSDYFDTVSDFIRTMTGKEAVRGTDYYENDEVMIMSVYFLNQNDKLDNHLFVVDHQGDPLMDIQLENDSEGISAETFFIYHNKLIFVAHTRDFFIYQLP</sequence>
<proteinExistence type="predicted"/>
<dbReference type="STRING" id="1237149.C900_02211"/>
<dbReference type="AlphaFoldDB" id="L8JSA0"/>
<dbReference type="EMBL" id="AMZN01000032">
    <property type="protein sequence ID" value="ELR71836.1"/>
    <property type="molecule type" value="Genomic_DNA"/>
</dbReference>
<accession>L8JSA0</accession>
<dbReference type="InterPro" id="IPR032595">
    <property type="entry name" value="DUF4905"/>
</dbReference>
<comment type="caution">
    <text evidence="1">The sequence shown here is derived from an EMBL/GenBank/DDBJ whole genome shotgun (WGS) entry which is preliminary data.</text>
</comment>
<evidence type="ECO:0000313" key="2">
    <source>
        <dbReference type="Proteomes" id="UP000011135"/>
    </source>
</evidence>
<dbReference type="OrthoDB" id="849670at2"/>
<gene>
    <name evidence="1" type="ORF">C900_02211</name>
</gene>
<organism evidence="1 2">
    <name type="scientific">Fulvivirga imtechensis AK7</name>
    <dbReference type="NCBI Taxonomy" id="1237149"/>
    <lineage>
        <taxon>Bacteria</taxon>
        <taxon>Pseudomonadati</taxon>
        <taxon>Bacteroidota</taxon>
        <taxon>Cytophagia</taxon>
        <taxon>Cytophagales</taxon>
        <taxon>Fulvivirgaceae</taxon>
        <taxon>Fulvivirga</taxon>
    </lineage>
</organism>
<keyword evidence="2" id="KW-1185">Reference proteome</keyword>
<dbReference type="RefSeq" id="WP_009579599.1">
    <property type="nucleotide sequence ID" value="NZ_AMZN01000032.1"/>
</dbReference>
<dbReference type="Pfam" id="PF16248">
    <property type="entry name" value="DUF4905"/>
    <property type="match status" value="1"/>
</dbReference>
<dbReference type="Proteomes" id="UP000011135">
    <property type="component" value="Unassembled WGS sequence"/>
</dbReference>
<reference evidence="1 2" key="1">
    <citation type="submission" date="2012-12" db="EMBL/GenBank/DDBJ databases">
        <title>Genome assembly of Fulvivirga imtechensis AK7.</title>
        <authorList>
            <person name="Nupur N."/>
            <person name="Khatri I."/>
            <person name="Kumar R."/>
            <person name="Subramanian S."/>
            <person name="Pinnaka A."/>
        </authorList>
    </citation>
    <scope>NUCLEOTIDE SEQUENCE [LARGE SCALE GENOMIC DNA]</scope>
    <source>
        <strain evidence="1 2">AK7</strain>
    </source>
</reference>
<protein>
    <recommendedName>
        <fullName evidence="3">DUF4905 domain-containing protein</fullName>
    </recommendedName>
</protein>
<evidence type="ECO:0000313" key="1">
    <source>
        <dbReference type="EMBL" id="ELR71836.1"/>
    </source>
</evidence>